<organism evidence="4 5">
    <name type="scientific">Victivallis vadensis</name>
    <dbReference type="NCBI Taxonomy" id="172901"/>
    <lineage>
        <taxon>Bacteria</taxon>
        <taxon>Pseudomonadati</taxon>
        <taxon>Lentisphaerota</taxon>
        <taxon>Lentisphaeria</taxon>
        <taxon>Victivallales</taxon>
        <taxon>Victivallaceae</taxon>
        <taxon>Victivallis</taxon>
    </lineage>
</organism>
<dbReference type="RefSeq" id="WP_116885281.1">
    <property type="nucleotide sequence ID" value="NZ_CABMMC010000252.1"/>
</dbReference>
<dbReference type="GO" id="GO:0003700">
    <property type="term" value="F:DNA-binding transcription factor activity"/>
    <property type="evidence" value="ECO:0007669"/>
    <property type="project" value="InterPro"/>
</dbReference>
<keyword evidence="5" id="KW-1185">Reference proteome</keyword>
<dbReference type="InterPro" id="IPR018060">
    <property type="entry name" value="HTH_AraC"/>
</dbReference>
<dbReference type="SMART" id="SM00342">
    <property type="entry name" value="HTH_ARAC"/>
    <property type="match status" value="1"/>
</dbReference>
<reference evidence="4 5" key="1">
    <citation type="submission" date="2018-04" db="EMBL/GenBank/DDBJ databases">
        <title>Genomic Encyclopedia of Type Strains, Phase IV (KMG-IV): sequencing the most valuable type-strain genomes for metagenomic binning, comparative biology and taxonomic classification.</title>
        <authorList>
            <person name="Goeker M."/>
        </authorList>
    </citation>
    <scope>NUCLEOTIDE SEQUENCE [LARGE SCALE GENOMIC DNA]</scope>
    <source>
        <strain evidence="4 5">DSM 14823</strain>
    </source>
</reference>
<dbReference type="Pfam" id="PF12833">
    <property type="entry name" value="HTH_18"/>
    <property type="match status" value="1"/>
</dbReference>
<keyword evidence="3" id="KW-0804">Transcription</keyword>
<dbReference type="Gene3D" id="1.10.10.60">
    <property type="entry name" value="Homeodomain-like"/>
    <property type="match status" value="2"/>
</dbReference>
<dbReference type="PRINTS" id="PR00032">
    <property type="entry name" value="HTHARAC"/>
</dbReference>
<comment type="caution">
    <text evidence="4">The sequence shown here is derived from an EMBL/GenBank/DDBJ whole genome shotgun (WGS) entry which is preliminary data.</text>
</comment>
<dbReference type="InterPro" id="IPR037923">
    <property type="entry name" value="HTH-like"/>
</dbReference>
<dbReference type="SUPFAM" id="SSF51215">
    <property type="entry name" value="Regulatory protein AraC"/>
    <property type="match status" value="1"/>
</dbReference>
<dbReference type="Pfam" id="PF02311">
    <property type="entry name" value="AraC_binding"/>
    <property type="match status" value="1"/>
</dbReference>
<evidence type="ECO:0000256" key="1">
    <source>
        <dbReference type="ARBA" id="ARBA00023015"/>
    </source>
</evidence>
<dbReference type="InterPro" id="IPR018062">
    <property type="entry name" value="HTH_AraC-typ_CS"/>
</dbReference>
<evidence type="ECO:0000313" key="5">
    <source>
        <dbReference type="Proteomes" id="UP000245959"/>
    </source>
</evidence>
<accession>A0A2U1AN89</accession>
<sequence length="288" mass="33374">MDFRKVRKWQVNFEVHRQLRSLPVPEIVVEEVQNDRNYRLDGRLRGDSGGQLSITLGGRGGLRIAGTDYELTPGKAFLHNHNDPQVCYYYPPDGTEPWNFLWMAFYGDGLYELISEINGTYGYIFDVPLNSPLVERLSNYRQYRNEVLMMTPLEGGKLVIDVIDQLCSPVENELRESPRSSLVGDVQNRIANYISERLDVESMARHFRVSREHLSRVFREQTGTPLHAYITRARLRFAVNLLLQTRLNVKEIAAKCGYTEYSVFYRAFRKRIGMSPEALREAGYRPDI</sequence>
<dbReference type="Proteomes" id="UP000245959">
    <property type="component" value="Unassembled WGS sequence"/>
</dbReference>
<keyword evidence="1" id="KW-0805">Transcription regulation</keyword>
<dbReference type="GeneID" id="78296562"/>
<evidence type="ECO:0000313" key="4">
    <source>
        <dbReference type="EMBL" id="PVY37866.1"/>
    </source>
</evidence>
<dbReference type="InterPro" id="IPR009057">
    <property type="entry name" value="Homeodomain-like_sf"/>
</dbReference>
<dbReference type="GO" id="GO:0043565">
    <property type="term" value="F:sequence-specific DNA binding"/>
    <property type="evidence" value="ECO:0007669"/>
    <property type="project" value="InterPro"/>
</dbReference>
<dbReference type="SUPFAM" id="SSF46689">
    <property type="entry name" value="Homeodomain-like"/>
    <property type="match status" value="2"/>
</dbReference>
<dbReference type="InterPro" id="IPR020449">
    <property type="entry name" value="Tscrpt_reg_AraC-type_HTH"/>
</dbReference>
<gene>
    <name evidence="4" type="ORF">C8D82_13025</name>
</gene>
<dbReference type="PANTHER" id="PTHR43280:SF2">
    <property type="entry name" value="HTH-TYPE TRANSCRIPTIONAL REGULATOR EXSA"/>
    <property type="match status" value="1"/>
</dbReference>
<dbReference type="PANTHER" id="PTHR43280">
    <property type="entry name" value="ARAC-FAMILY TRANSCRIPTIONAL REGULATOR"/>
    <property type="match status" value="1"/>
</dbReference>
<dbReference type="PROSITE" id="PS01124">
    <property type="entry name" value="HTH_ARAC_FAMILY_2"/>
    <property type="match status" value="1"/>
</dbReference>
<dbReference type="PROSITE" id="PS00041">
    <property type="entry name" value="HTH_ARAC_FAMILY_1"/>
    <property type="match status" value="1"/>
</dbReference>
<dbReference type="AlphaFoldDB" id="A0A2U1AN89"/>
<keyword evidence="2 4" id="KW-0238">DNA-binding</keyword>
<protein>
    <submittedName>
        <fullName evidence="4">AraC-like DNA-binding protein</fullName>
    </submittedName>
</protein>
<dbReference type="EMBL" id="QEKH01000030">
    <property type="protein sequence ID" value="PVY37866.1"/>
    <property type="molecule type" value="Genomic_DNA"/>
</dbReference>
<evidence type="ECO:0000256" key="2">
    <source>
        <dbReference type="ARBA" id="ARBA00023125"/>
    </source>
</evidence>
<name>A0A2U1AN89_9BACT</name>
<dbReference type="OrthoDB" id="9816010at2"/>
<dbReference type="InterPro" id="IPR003313">
    <property type="entry name" value="AraC-bd"/>
</dbReference>
<evidence type="ECO:0000256" key="3">
    <source>
        <dbReference type="ARBA" id="ARBA00023163"/>
    </source>
</evidence>
<proteinExistence type="predicted"/>